<protein>
    <submittedName>
        <fullName evidence="1">Uncharacterized protein</fullName>
    </submittedName>
</protein>
<proteinExistence type="predicted"/>
<dbReference type="OrthoDB" id="341421at2759"/>
<name>A0A8I2YXA6_9AGAM</name>
<dbReference type="Gene3D" id="1.25.10.10">
    <property type="entry name" value="Leucine-rich Repeat Variant"/>
    <property type="match status" value="1"/>
</dbReference>
<dbReference type="AlphaFoldDB" id="A0A8I2YXA6"/>
<dbReference type="EMBL" id="JAGFBS010000004">
    <property type="protein sequence ID" value="KAG6379694.1"/>
    <property type="molecule type" value="Genomic_DNA"/>
</dbReference>
<dbReference type="SUPFAM" id="SSF48371">
    <property type="entry name" value="ARM repeat"/>
    <property type="match status" value="1"/>
</dbReference>
<evidence type="ECO:0000313" key="2">
    <source>
        <dbReference type="Proteomes" id="UP000683000"/>
    </source>
</evidence>
<dbReference type="InterPro" id="IPR016024">
    <property type="entry name" value="ARM-type_fold"/>
</dbReference>
<sequence>MPGPRAKRNNAAKKNKTKTVNVAVFVPTESLRGPPLPQSLQHRALNSLDELSADDWDEIVRVMCDHLKIPGMSPAHLTKRSGLKKVYNSFDDIYKRIDDLFSAHPGNQIIRGGVVAIYAKMSADSILRNLLFQKSLLAKILPLVEKDNSRHIALRALTTVTHHGGTDIRKEITLHAPTIVKVLQDHPDDLHAAEFAISSLAHAVTASIDEPQRPAAKYIKALQLPTLLPIVLDFVAKPGASLQLLHHALELCGHLTQHCTQECLAYPAVIDFLIASIRSPDLHSRFYALGAVIRLHKSSLDPEILFNDPGTLMNAVQRGLPNHLAELIVNYGPARCESTMTLRTVAEYQRAMLQCVHDRDLYKLGLTLAELIPRNEFSINEGGFQAVNQNTGKPEFISPGLPFTMWADALPVCAKEIRQRRRSSEEDLADMLDLKYFVIRSRLPEAIALAKKSIERNPKFPYFYYIMTLGSDLEEGLRYAKKGLKVKNATPFVHYVLLSRAIEIAGNLAICRIQESTIGDRKWEEGLSLLSSALDDAQIYLAEAPPDTRHRKSVLYWFLALTLADKGPELSEDLRELDKYVDQLKIADEFYAVFGADPPMSQLRQAQVTIFKRYQSAAQEWGHIAARFDSTSIDHEHVVQRDRPEDQLAAWLHDFRHRNGDDIDDDLPEKSSHPKWSTNPAELHKCSWCWEPERGAAQVWGV</sequence>
<comment type="caution">
    <text evidence="1">The sequence shown here is derived from an EMBL/GenBank/DDBJ whole genome shotgun (WGS) entry which is preliminary data.</text>
</comment>
<reference evidence="1" key="1">
    <citation type="submission" date="2021-03" db="EMBL/GenBank/DDBJ databases">
        <title>Evolutionary innovations through gain and loss of genes in the ectomycorrhizal Boletales.</title>
        <authorList>
            <person name="Wu G."/>
            <person name="Miyauchi S."/>
            <person name="Morin E."/>
            <person name="Yang Z.-L."/>
            <person name="Xu J."/>
            <person name="Martin F.M."/>
        </authorList>
    </citation>
    <scope>NUCLEOTIDE SEQUENCE</scope>
    <source>
        <strain evidence="1">BR01</strain>
    </source>
</reference>
<organism evidence="1 2">
    <name type="scientific">Boletus reticuloceps</name>
    <dbReference type="NCBI Taxonomy" id="495285"/>
    <lineage>
        <taxon>Eukaryota</taxon>
        <taxon>Fungi</taxon>
        <taxon>Dikarya</taxon>
        <taxon>Basidiomycota</taxon>
        <taxon>Agaricomycotina</taxon>
        <taxon>Agaricomycetes</taxon>
        <taxon>Agaricomycetidae</taxon>
        <taxon>Boletales</taxon>
        <taxon>Boletineae</taxon>
        <taxon>Boletaceae</taxon>
        <taxon>Boletoideae</taxon>
        <taxon>Boletus</taxon>
    </lineage>
</organism>
<gene>
    <name evidence="1" type="ORF">JVT61DRAFT_10218</name>
</gene>
<dbReference type="InterPro" id="IPR011989">
    <property type="entry name" value="ARM-like"/>
</dbReference>
<evidence type="ECO:0000313" key="1">
    <source>
        <dbReference type="EMBL" id="KAG6379694.1"/>
    </source>
</evidence>
<dbReference type="Proteomes" id="UP000683000">
    <property type="component" value="Unassembled WGS sequence"/>
</dbReference>
<accession>A0A8I2YXA6</accession>
<keyword evidence="2" id="KW-1185">Reference proteome</keyword>